<dbReference type="AlphaFoldDB" id="A0A8H6MGF1"/>
<reference evidence="1 2" key="1">
    <citation type="submission" date="2020-07" db="EMBL/GenBank/DDBJ databases">
        <title>Comparative genomics of pyrophilous fungi reveals a link between fire events and developmental genes.</title>
        <authorList>
            <consortium name="DOE Joint Genome Institute"/>
            <person name="Steindorff A.S."/>
            <person name="Carver A."/>
            <person name="Calhoun S."/>
            <person name="Stillman K."/>
            <person name="Liu H."/>
            <person name="Lipzen A."/>
            <person name="Pangilinan J."/>
            <person name="Labutti K."/>
            <person name="Bruns T.D."/>
            <person name="Grigoriev I.V."/>
        </authorList>
    </citation>
    <scope>NUCLEOTIDE SEQUENCE [LARGE SCALE GENOMIC DNA]</scope>
    <source>
        <strain evidence="1 2">CBS 144469</strain>
    </source>
</reference>
<dbReference type="Gene3D" id="3.80.10.10">
    <property type="entry name" value="Ribonuclease Inhibitor"/>
    <property type="match status" value="1"/>
</dbReference>
<dbReference type="Proteomes" id="UP000521943">
    <property type="component" value="Unassembled WGS sequence"/>
</dbReference>
<name>A0A8H6MGF1_9AGAR</name>
<accession>A0A8H6MGF1</accession>
<evidence type="ECO:0000313" key="1">
    <source>
        <dbReference type="EMBL" id="KAF6763607.1"/>
    </source>
</evidence>
<gene>
    <name evidence="1" type="ORF">DFP72DRAFT_1136175</name>
</gene>
<evidence type="ECO:0008006" key="3">
    <source>
        <dbReference type="Google" id="ProtNLM"/>
    </source>
</evidence>
<dbReference type="InterPro" id="IPR032675">
    <property type="entry name" value="LRR_dom_sf"/>
</dbReference>
<protein>
    <recommendedName>
        <fullName evidence="3">F-box domain-containing protein</fullName>
    </recommendedName>
</protein>
<comment type="caution">
    <text evidence="1">The sequence shown here is derived from an EMBL/GenBank/DDBJ whole genome shotgun (WGS) entry which is preliminary data.</text>
</comment>
<keyword evidence="2" id="KW-1185">Reference proteome</keyword>
<evidence type="ECO:0000313" key="2">
    <source>
        <dbReference type="Proteomes" id="UP000521943"/>
    </source>
</evidence>
<dbReference type="EMBL" id="JACGCI010000005">
    <property type="protein sequence ID" value="KAF6763607.1"/>
    <property type="molecule type" value="Genomic_DNA"/>
</dbReference>
<organism evidence="1 2">
    <name type="scientific">Ephemerocybe angulata</name>
    <dbReference type="NCBI Taxonomy" id="980116"/>
    <lineage>
        <taxon>Eukaryota</taxon>
        <taxon>Fungi</taxon>
        <taxon>Dikarya</taxon>
        <taxon>Basidiomycota</taxon>
        <taxon>Agaricomycotina</taxon>
        <taxon>Agaricomycetes</taxon>
        <taxon>Agaricomycetidae</taxon>
        <taxon>Agaricales</taxon>
        <taxon>Agaricineae</taxon>
        <taxon>Psathyrellaceae</taxon>
        <taxon>Ephemerocybe</taxon>
    </lineage>
</organism>
<proteinExistence type="predicted"/>
<dbReference type="OrthoDB" id="2875184at2759"/>
<dbReference type="SUPFAM" id="SSF52058">
    <property type="entry name" value="L domain-like"/>
    <property type="match status" value="1"/>
</dbReference>
<sequence>MPSSSAVFPFLGRNYVPSQLTKVPDEILAEFFLAYLPCEGEGWQTEAAGGHEGMWETVGQNRHPSVDLSHVCRRWRRVALGTPRLWVQAEIYVPSFPDSEGRISKLTDMVRALTHRSGTRTMSFTLRLMARDKGGLGTAPIGATVPFKESVQDFVDAVCVSSARWRRFSMSGDETYDIPILKFVDALAGSLPALNYIHLDTNFETQALPTGLICPLIDTPALKSVTILQPYGQLDNLPLAAWSSLKSLTLGSWKKAGFGVGMHSRTALHLLKSLSSLIHLDIHMDHIAPNQAEGYSPVSLPHLQSLSLKGAAVAPGFAMGLTLPLLESLSFTSLKIMHRERQEEGILESLSRFGCTITRFELDMADFSEAFVVTCAESLMHITTLNIGELPPRRRNMQHEAAIRNEDLRFRACLGLGVPTPRAPNRPTCLMATFLRHLTSPFDHEGANFNGRRYRAPNLEFVSLSWQTNLRGMEVGLVNFIRARSGHHVAHVNTARPLKKVSAHLYGMRDYNIDIQRELANCGVGLGILDLQFAYPVPSEHFY</sequence>